<gene>
    <name evidence="1" type="ORF">HGM15179_002944</name>
</gene>
<reference evidence="1" key="1">
    <citation type="submission" date="2019-04" db="EMBL/GenBank/DDBJ databases">
        <title>Genome assembly of Zosterops borbonicus 15179.</title>
        <authorList>
            <person name="Leroy T."/>
            <person name="Anselmetti Y."/>
            <person name="Tilak M.-K."/>
            <person name="Nabholz B."/>
        </authorList>
    </citation>
    <scope>NUCLEOTIDE SEQUENCE</scope>
    <source>
        <strain evidence="1">HGM_15179</strain>
        <tissue evidence="1">Muscle</tissue>
    </source>
</reference>
<evidence type="ECO:0000313" key="2">
    <source>
        <dbReference type="Proteomes" id="UP000796761"/>
    </source>
</evidence>
<organism evidence="1 2">
    <name type="scientific">Zosterops borbonicus</name>
    <dbReference type="NCBI Taxonomy" id="364589"/>
    <lineage>
        <taxon>Eukaryota</taxon>
        <taxon>Metazoa</taxon>
        <taxon>Chordata</taxon>
        <taxon>Craniata</taxon>
        <taxon>Vertebrata</taxon>
        <taxon>Euteleostomi</taxon>
        <taxon>Archelosauria</taxon>
        <taxon>Archosauria</taxon>
        <taxon>Dinosauria</taxon>
        <taxon>Saurischia</taxon>
        <taxon>Theropoda</taxon>
        <taxon>Coelurosauria</taxon>
        <taxon>Aves</taxon>
        <taxon>Neognathae</taxon>
        <taxon>Neoaves</taxon>
        <taxon>Telluraves</taxon>
        <taxon>Australaves</taxon>
        <taxon>Passeriformes</taxon>
        <taxon>Sylvioidea</taxon>
        <taxon>Zosteropidae</taxon>
        <taxon>Zosterops</taxon>
    </lineage>
</organism>
<feature type="non-terminal residue" evidence="1">
    <location>
        <position position="66"/>
    </location>
</feature>
<protein>
    <submittedName>
        <fullName evidence="1">Uncharacterized protein</fullName>
    </submittedName>
</protein>
<accession>A0A8K1LSP2</accession>
<comment type="caution">
    <text evidence="1">The sequence shown here is derived from an EMBL/GenBank/DDBJ whole genome shotgun (WGS) entry which is preliminary data.</text>
</comment>
<dbReference type="Proteomes" id="UP000796761">
    <property type="component" value="Unassembled WGS sequence"/>
</dbReference>
<name>A0A8K1LSP2_9PASS</name>
<dbReference type="EMBL" id="SWJQ01000050">
    <property type="protein sequence ID" value="TRZ24258.1"/>
    <property type="molecule type" value="Genomic_DNA"/>
</dbReference>
<feature type="non-terminal residue" evidence="1">
    <location>
        <position position="1"/>
    </location>
</feature>
<proteinExistence type="predicted"/>
<evidence type="ECO:0000313" key="1">
    <source>
        <dbReference type="EMBL" id="TRZ24258.1"/>
    </source>
</evidence>
<dbReference type="AlphaFoldDB" id="A0A8K1LSP2"/>
<keyword evidence="2" id="KW-1185">Reference proteome</keyword>
<sequence length="66" mass="7947">AHTKRVISTLSQSTLTTLCHHHPRRWRMRRKVKNMRRDETEKLPCSRCLPSFHHQRFSCVHALSKK</sequence>